<accession>A0ABR9P224</accession>
<dbReference type="PANTHER" id="PTHR43098:SF3">
    <property type="entry name" value="L-ORNITHINE N(5)-MONOOXYGENASE-RELATED"/>
    <property type="match status" value="1"/>
</dbReference>
<evidence type="ECO:0000256" key="6">
    <source>
        <dbReference type="ARBA" id="ARBA00023002"/>
    </source>
</evidence>
<keyword evidence="10" id="KW-1185">Reference proteome</keyword>
<evidence type="ECO:0000256" key="5">
    <source>
        <dbReference type="ARBA" id="ARBA00022857"/>
    </source>
</evidence>
<keyword evidence="7" id="KW-0503">Monooxygenase</keyword>
<evidence type="ECO:0000256" key="1">
    <source>
        <dbReference type="ARBA" id="ARBA00001974"/>
    </source>
</evidence>
<evidence type="ECO:0000256" key="3">
    <source>
        <dbReference type="ARBA" id="ARBA00022630"/>
    </source>
</evidence>
<dbReference type="PANTHER" id="PTHR43098">
    <property type="entry name" value="L-ORNITHINE N(5)-MONOOXYGENASE-RELATED"/>
    <property type="match status" value="1"/>
</dbReference>
<keyword evidence="3" id="KW-0285">Flavoprotein</keyword>
<feature type="compositionally biased region" description="Basic and acidic residues" evidence="8">
    <location>
        <begin position="248"/>
        <end position="263"/>
    </location>
</feature>
<name>A0ABR9P224_9ACTN</name>
<dbReference type="EMBL" id="JADBGI010000003">
    <property type="protein sequence ID" value="MBE2997906.1"/>
    <property type="molecule type" value="Genomic_DNA"/>
</dbReference>
<keyword evidence="5" id="KW-0521">NADP</keyword>
<gene>
    <name evidence="9" type="ORF">IDM40_04165</name>
</gene>
<dbReference type="InterPro" id="IPR036188">
    <property type="entry name" value="FAD/NAD-bd_sf"/>
</dbReference>
<evidence type="ECO:0000313" key="9">
    <source>
        <dbReference type="EMBL" id="MBE2997906.1"/>
    </source>
</evidence>
<dbReference type="PRINTS" id="PR00411">
    <property type="entry name" value="PNDRDTASEI"/>
</dbReference>
<dbReference type="RefSeq" id="WP_193120552.1">
    <property type="nucleotide sequence ID" value="NZ_JADBGI010000003.1"/>
</dbReference>
<dbReference type="Pfam" id="PF13738">
    <property type="entry name" value="Pyr_redox_3"/>
    <property type="match status" value="1"/>
</dbReference>
<comment type="similarity">
    <text evidence="2">Belongs to the FAD-binding monooxygenase family.</text>
</comment>
<reference evidence="9 10" key="1">
    <citation type="submission" date="2020-09" db="EMBL/GenBank/DDBJ databases">
        <title>Diversity and distribution of actinomycetes associated with coral in the coast of Hainan.</title>
        <authorList>
            <person name="Li F."/>
        </authorList>
    </citation>
    <scope>NUCLEOTIDE SEQUENCE [LARGE SCALE GENOMIC DNA]</scope>
    <source>
        <strain evidence="9 10">HNM0947</strain>
    </source>
</reference>
<evidence type="ECO:0000256" key="7">
    <source>
        <dbReference type="ARBA" id="ARBA00023033"/>
    </source>
</evidence>
<dbReference type="SUPFAM" id="SSF51905">
    <property type="entry name" value="FAD/NAD(P)-binding domain"/>
    <property type="match status" value="2"/>
</dbReference>
<comment type="caution">
    <text evidence="9">The sequence shown here is derived from an EMBL/GenBank/DDBJ whole genome shotgun (WGS) entry which is preliminary data.</text>
</comment>
<evidence type="ECO:0000256" key="8">
    <source>
        <dbReference type="SAM" id="MobiDB-lite"/>
    </source>
</evidence>
<dbReference type="InterPro" id="IPR050775">
    <property type="entry name" value="FAD-binding_Monooxygenases"/>
</dbReference>
<sequence length="536" mass="58678">MTPRPGVDLLVVGAGFAGLYALHAARTAGLSVRCLEAADGIGGTWYHNRYPGCRCDVESIDYSYSFDPGLQDEWEWSERYATQPEILAYIEHVADRFDLHRDIELGTRVESARFDEAASEWTVRTSGGEAHRAQYVVLATGALSDPVTPDLPGVHDFAGTVLHTAQWPAEEPDLHGKRIGVIGTGSSGIQAVPELAERAAELTVFQRTANYSVPAFNRPLTAEDQERIRAEYPERRAVARRSGGGSPHEAHPRRTAEVSEAERQEAFERTWRTGGVLFSKTFPDQMSDLEANGYARRFFEAKLAGVVEDPRTLDDLTPKDHPIGAKRICTDSGYYAAFNRDHVHLVNLRREPLTRVTPDGVATDRAHYDLDVLVFATGFDALTGTLGRMDVRGPGGATLADAWSDGPLTYLGMHVPGLPNLFLLNGPGSPAVLANMVLTSEQQVDWVVDLVAGVRERGATQVEARADAARAWNEHVAELADRTLFPQADSWYVGANVEGKKRTFMLYAGGLGTYTRVCDQVRDEGYPGLVLTSRAG</sequence>
<comment type="cofactor">
    <cofactor evidence="1">
        <name>FAD</name>
        <dbReference type="ChEBI" id="CHEBI:57692"/>
    </cofactor>
</comment>
<organism evidence="9 10">
    <name type="scientific">Nocardiopsis coralli</name>
    <dbReference type="NCBI Taxonomy" id="2772213"/>
    <lineage>
        <taxon>Bacteria</taxon>
        <taxon>Bacillati</taxon>
        <taxon>Actinomycetota</taxon>
        <taxon>Actinomycetes</taxon>
        <taxon>Streptosporangiales</taxon>
        <taxon>Nocardiopsidaceae</taxon>
        <taxon>Nocardiopsis</taxon>
    </lineage>
</organism>
<keyword evidence="6" id="KW-0560">Oxidoreductase</keyword>
<proteinExistence type="inferred from homology"/>
<evidence type="ECO:0000313" key="10">
    <source>
        <dbReference type="Proteomes" id="UP000806528"/>
    </source>
</evidence>
<evidence type="ECO:0000256" key="4">
    <source>
        <dbReference type="ARBA" id="ARBA00022827"/>
    </source>
</evidence>
<protein>
    <submittedName>
        <fullName evidence="9">NAD(P)/FAD-dependent oxidoreductase</fullName>
    </submittedName>
</protein>
<dbReference type="Proteomes" id="UP000806528">
    <property type="component" value="Unassembled WGS sequence"/>
</dbReference>
<evidence type="ECO:0000256" key="2">
    <source>
        <dbReference type="ARBA" id="ARBA00010139"/>
    </source>
</evidence>
<keyword evidence="4" id="KW-0274">FAD</keyword>
<feature type="region of interest" description="Disordered" evidence="8">
    <location>
        <begin position="236"/>
        <end position="263"/>
    </location>
</feature>
<dbReference type="Gene3D" id="3.50.50.60">
    <property type="entry name" value="FAD/NAD(P)-binding domain"/>
    <property type="match status" value="2"/>
</dbReference>